<dbReference type="EMBL" id="CP014332">
    <property type="protein sequence ID" value="APS41542.1"/>
    <property type="molecule type" value="Genomic_DNA"/>
</dbReference>
<feature type="transmembrane region" description="Helical" evidence="1">
    <location>
        <begin position="287"/>
        <end position="308"/>
    </location>
</feature>
<feature type="transmembrane region" description="Helical" evidence="1">
    <location>
        <begin position="83"/>
        <end position="102"/>
    </location>
</feature>
<feature type="transmembrane region" description="Helical" evidence="1">
    <location>
        <begin position="389"/>
        <end position="415"/>
    </location>
</feature>
<dbReference type="AlphaFoldDB" id="A0A1L6RAN0"/>
<evidence type="ECO:0000313" key="3">
    <source>
        <dbReference type="Proteomes" id="UP000185473"/>
    </source>
</evidence>
<feature type="transmembrane region" description="Helical" evidence="1">
    <location>
        <begin position="163"/>
        <end position="182"/>
    </location>
</feature>
<evidence type="ECO:0000313" key="2">
    <source>
        <dbReference type="EMBL" id="APS41542.1"/>
    </source>
</evidence>
<protein>
    <submittedName>
        <fullName evidence="2">Uncharacterized protein</fullName>
    </submittedName>
</protein>
<keyword evidence="1" id="KW-0812">Transmembrane</keyword>
<dbReference type="RefSeq" id="WP_075269388.1">
    <property type="nucleotide sequence ID" value="NZ_CP014332.1"/>
</dbReference>
<dbReference type="OrthoDB" id="2787347at2"/>
<dbReference type="STRING" id="1631871.FOL01_0683"/>
<gene>
    <name evidence="2" type="ORF">FOL01_0683</name>
</gene>
<keyword evidence="1" id="KW-1133">Transmembrane helix</keyword>
<keyword evidence="1" id="KW-0472">Membrane</keyword>
<feature type="transmembrane region" description="Helical" evidence="1">
    <location>
        <begin position="478"/>
        <end position="498"/>
    </location>
</feature>
<feature type="transmembrane region" description="Helical" evidence="1">
    <location>
        <begin position="252"/>
        <end position="275"/>
    </location>
</feature>
<feature type="transmembrane region" description="Helical" evidence="1">
    <location>
        <begin position="358"/>
        <end position="377"/>
    </location>
</feature>
<feature type="transmembrane region" description="Helical" evidence="1">
    <location>
        <begin position="27"/>
        <end position="45"/>
    </location>
</feature>
<feature type="transmembrane region" description="Helical" evidence="1">
    <location>
        <begin position="427"/>
        <end position="444"/>
    </location>
</feature>
<name>A0A1L6RAN0_9LACO</name>
<evidence type="ECO:0000256" key="1">
    <source>
        <dbReference type="SAM" id="Phobius"/>
    </source>
</evidence>
<accession>A0A1L6RAN0</accession>
<organism evidence="2 3">
    <name type="scientific">Weissella jogaejeotgali</name>
    <dbReference type="NCBI Taxonomy" id="1631871"/>
    <lineage>
        <taxon>Bacteria</taxon>
        <taxon>Bacillati</taxon>
        <taxon>Bacillota</taxon>
        <taxon>Bacilli</taxon>
        <taxon>Lactobacillales</taxon>
        <taxon>Lactobacillaceae</taxon>
        <taxon>Weissella</taxon>
    </lineage>
</organism>
<dbReference type="Proteomes" id="UP000185473">
    <property type="component" value="Chromosome"/>
</dbReference>
<feature type="transmembrane region" description="Helical" evidence="1">
    <location>
        <begin position="52"/>
        <end position="71"/>
    </location>
</feature>
<reference evidence="2 3" key="1">
    <citation type="submission" date="2016-02" db="EMBL/GenBank/DDBJ databases">
        <title>Complete Genome Sequence of Weissella jogaejeotgali FOL01.</title>
        <authorList>
            <person name="Lee J.-H."/>
            <person name="Ku H.-J."/>
        </authorList>
    </citation>
    <scope>NUCLEOTIDE SEQUENCE [LARGE SCALE GENOMIC DNA]</scope>
    <source>
        <strain evidence="2 3">FOL01</strain>
    </source>
</reference>
<proteinExistence type="predicted"/>
<keyword evidence="3" id="KW-1185">Reference proteome</keyword>
<sequence length="623" mass="70756">MMMAAILFALALLGFQQLVMFLKGSQYLSWLLAIIVQSLVVYIFALAHQLRIGIWLTFISGLMLVIIFFVVRLKQRQLHQIKLHLFDVWFMIFGILISLTLLKSPLIHYDNFTHWATMVKYLTFVGELPDAQQNLVTFTDYPPATAMFLTYLSTIVGYHEGSLLVGQFVIIGAGLYALFGVLRDQRRALITAGLVFMLTLINIFNIAIRFNNLLVDCLIAILAIAGISAVYIHQNQRGWQIVSTSLIVNFLLLTKSSAMYFAILILIYFAIANLAKIKNKAPKWREVIKTTAVIILTTAGSFIGWLLWRVHVANVFTKVSKHALNLQAYQSQVDHESANTQRLIVQKFMSYMTNTDTLFFRGILLVNIALLLTWLVIRVGLHKRSYSLLMLAITDLVTAIYMIGVLGMYVVSMPYAEAINLAGIDRYLSTIVIFSILLSGVIILNDIDRASFQPIVAQRNSASFANLQTKQVYQESTFFLLIFSSVLMLSEINGINFLNQKMNDALPIKMQQMVPNQNTFNHKRILLVDAKAQDVNNAYANYVGRYYLFSDHVDGREAFDVSSKQFQSIIQGYQYVVVPRYHQTFSKLTSKTYHEHVRTGIYKVTNNGIKPLSTAKYLAEMNQ</sequence>
<feature type="transmembrane region" description="Helical" evidence="1">
    <location>
        <begin position="213"/>
        <end position="232"/>
    </location>
</feature>
<feature type="transmembrane region" description="Helical" evidence="1">
    <location>
        <begin position="188"/>
        <end position="206"/>
    </location>
</feature>
<dbReference type="KEGG" id="wjo:FOL01_0683"/>